<accession>A0ABX7BPB5</accession>
<feature type="compositionally biased region" description="Basic and acidic residues" evidence="1">
    <location>
        <begin position="99"/>
        <end position="123"/>
    </location>
</feature>
<dbReference type="EMBL" id="CP067977">
    <property type="protein sequence ID" value="QQQ19434.1"/>
    <property type="molecule type" value="Genomic_DNA"/>
</dbReference>
<dbReference type="Proteomes" id="UP000595448">
    <property type="component" value="Chromosome"/>
</dbReference>
<keyword evidence="3" id="KW-1185">Reference proteome</keyword>
<organism evidence="2 3">
    <name type="scientific">Brevundimonas vitisensis</name>
    <dbReference type="NCBI Taxonomy" id="2800818"/>
    <lineage>
        <taxon>Bacteria</taxon>
        <taxon>Pseudomonadati</taxon>
        <taxon>Pseudomonadota</taxon>
        <taxon>Alphaproteobacteria</taxon>
        <taxon>Caulobacterales</taxon>
        <taxon>Caulobacteraceae</taxon>
        <taxon>Brevundimonas</taxon>
    </lineage>
</organism>
<feature type="region of interest" description="Disordered" evidence="1">
    <location>
        <begin position="68"/>
        <end position="123"/>
    </location>
</feature>
<feature type="region of interest" description="Disordered" evidence="1">
    <location>
        <begin position="1"/>
        <end position="39"/>
    </location>
</feature>
<reference evidence="2 3" key="1">
    <citation type="submission" date="2021-01" db="EMBL/GenBank/DDBJ databases">
        <title>Brevundimonas vitis sp. nov., an bacterium isolated from grape (Vitis vinifera).</title>
        <authorList>
            <person name="Jiang L."/>
            <person name="Lee J."/>
        </authorList>
    </citation>
    <scope>NUCLEOTIDE SEQUENCE [LARGE SCALE GENOMIC DNA]</scope>
    <source>
        <strain evidence="2 3">GRTSA-9</strain>
    </source>
</reference>
<evidence type="ECO:0000313" key="3">
    <source>
        <dbReference type="Proteomes" id="UP000595448"/>
    </source>
</evidence>
<evidence type="ECO:0000313" key="2">
    <source>
        <dbReference type="EMBL" id="QQQ19434.1"/>
    </source>
</evidence>
<name>A0ABX7BPB5_9CAUL</name>
<dbReference type="RefSeq" id="WP_201103785.1">
    <property type="nucleotide sequence ID" value="NZ_CP067977.1"/>
</dbReference>
<sequence length="123" mass="13124">MSRQASGTSGIKRLVGIRGTPGLGDGRGGDPRHGQGLLMDGLDTAGLFELALDLQRARLCVAPCQFSLRPDGLKTAPFQPQRVPSKSQSTTDPEDEKEADDRSSDPDPGLHRQGQAERKPPHG</sequence>
<protein>
    <submittedName>
        <fullName evidence="2">Uncharacterized protein</fullName>
    </submittedName>
</protein>
<proteinExistence type="predicted"/>
<gene>
    <name evidence="2" type="ORF">JIP62_04875</name>
</gene>
<feature type="compositionally biased region" description="Polar residues" evidence="1">
    <location>
        <begin position="82"/>
        <end position="91"/>
    </location>
</feature>
<evidence type="ECO:0000256" key="1">
    <source>
        <dbReference type="SAM" id="MobiDB-lite"/>
    </source>
</evidence>